<evidence type="ECO:0000256" key="7">
    <source>
        <dbReference type="SAM" id="Coils"/>
    </source>
</evidence>
<dbReference type="Pfam" id="PF00804">
    <property type="entry name" value="Syntaxin"/>
    <property type="match status" value="1"/>
</dbReference>
<dbReference type="InterPro" id="IPR000727">
    <property type="entry name" value="T_SNARE_dom"/>
</dbReference>
<comment type="subcellular location">
    <subcellularLocation>
        <location evidence="1">Membrane</location>
        <topology evidence="1">Single-pass type IV membrane protein</topology>
    </subcellularLocation>
</comment>
<feature type="region of interest" description="Disordered" evidence="8">
    <location>
        <begin position="1"/>
        <end position="117"/>
    </location>
</feature>
<dbReference type="GO" id="GO:0005484">
    <property type="term" value="F:SNAP receptor activity"/>
    <property type="evidence" value="ECO:0007669"/>
    <property type="project" value="InterPro"/>
</dbReference>
<organism evidence="11 12">
    <name type="scientific">Coemansia spiralis</name>
    <dbReference type="NCBI Taxonomy" id="417178"/>
    <lineage>
        <taxon>Eukaryota</taxon>
        <taxon>Fungi</taxon>
        <taxon>Fungi incertae sedis</taxon>
        <taxon>Zoopagomycota</taxon>
        <taxon>Kickxellomycotina</taxon>
        <taxon>Kickxellomycetes</taxon>
        <taxon>Kickxellales</taxon>
        <taxon>Kickxellaceae</taxon>
        <taxon>Coemansia</taxon>
    </lineage>
</organism>
<feature type="transmembrane region" description="Helical" evidence="9">
    <location>
        <begin position="368"/>
        <end position="389"/>
    </location>
</feature>
<protein>
    <recommendedName>
        <fullName evidence="10">t-SNARE coiled-coil homology domain-containing protein</fullName>
    </recommendedName>
</protein>
<dbReference type="PANTHER" id="PTHR19957">
    <property type="entry name" value="SYNTAXIN"/>
    <property type="match status" value="1"/>
</dbReference>
<keyword evidence="4 9" id="KW-1133">Transmembrane helix</keyword>
<accession>A0A9W8KZ23</accession>
<evidence type="ECO:0000259" key="10">
    <source>
        <dbReference type="PROSITE" id="PS50192"/>
    </source>
</evidence>
<dbReference type="Proteomes" id="UP001151518">
    <property type="component" value="Unassembled WGS sequence"/>
</dbReference>
<dbReference type="InterPro" id="IPR006011">
    <property type="entry name" value="Syntaxin_N"/>
</dbReference>
<keyword evidence="3 9" id="KW-0812">Transmembrane</keyword>
<dbReference type="OrthoDB" id="10255013at2759"/>
<dbReference type="Pfam" id="PF05739">
    <property type="entry name" value="SNARE"/>
    <property type="match status" value="1"/>
</dbReference>
<dbReference type="GO" id="GO:0000149">
    <property type="term" value="F:SNARE binding"/>
    <property type="evidence" value="ECO:0007669"/>
    <property type="project" value="TreeGrafter"/>
</dbReference>
<evidence type="ECO:0000256" key="8">
    <source>
        <dbReference type="SAM" id="MobiDB-lite"/>
    </source>
</evidence>
<dbReference type="InterPro" id="IPR006012">
    <property type="entry name" value="Syntaxin/epimorphin_CS"/>
</dbReference>
<dbReference type="GO" id="GO:0031201">
    <property type="term" value="C:SNARE complex"/>
    <property type="evidence" value="ECO:0007669"/>
    <property type="project" value="TreeGrafter"/>
</dbReference>
<name>A0A9W8KZ23_9FUNG</name>
<evidence type="ECO:0000313" key="11">
    <source>
        <dbReference type="EMBL" id="KAJ2679014.1"/>
    </source>
</evidence>
<keyword evidence="5 9" id="KW-0472">Membrane</keyword>
<dbReference type="GO" id="GO:0012505">
    <property type="term" value="C:endomembrane system"/>
    <property type="evidence" value="ECO:0007669"/>
    <property type="project" value="TreeGrafter"/>
</dbReference>
<keyword evidence="7" id="KW-0175">Coiled coil</keyword>
<dbReference type="PROSITE" id="PS50192">
    <property type="entry name" value="T_SNARE"/>
    <property type="match status" value="1"/>
</dbReference>
<dbReference type="SMART" id="SM00397">
    <property type="entry name" value="t_SNARE"/>
    <property type="match status" value="1"/>
</dbReference>
<dbReference type="Gene3D" id="1.20.5.110">
    <property type="match status" value="1"/>
</dbReference>
<sequence>MSRDRFQELRDIEMDAMSSNQQSGRGRGTFSSQYAGGSDQVVASTTHQPGRPQYYQSQQRAGGAGGAGGSYPTYKEPGSYERGSYEHTRSAPSQWQGSNNQQPQGSSNNPAARGNHHQLGASAEAKIDSEFYDLIDYLSVQIKRLDEDISKVKSGYQAVLSASNDESRIECAKRRDEQIYVANKAISKIRNGLERLDELKQEYSHDPSVTSSQMAMRASKQQSLARAFAARLEKYKEVGRDYSELYKARLRRQYEIANPNATEDEIDNALESEEAARVFSQAIKKSNRHLEATRVLNNVEQRQADIKQIEKTMAELNEIAQEMSEMVIKQQEQIDNIEGAVEAAHENTSTGVVQVKQAIKYRKSSRKLMWCFLLLIILVAAAIGVGLYFKFRK</sequence>
<evidence type="ECO:0000256" key="9">
    <source>
        <dbReference type="SAM" id="Phobius"/>
    </source>
</evidence>
<evidence type="ECO:0000256" key="6">
    <source>
        <dbReference type="RuleBase" id="RU003858"/>
    </source>
</evidence>
<feature type="domain" description="T-SNARE coiled-coil homology" evidence="10">
    <location>
        <begin position="296"/>
        <end position="358"/>
    </location>
</feature>
<feature type="compositionally biased region" description="Low complexity" evidence="8">
    <location>
        <begin position="92"/>
        <end position="110"/>
    </location>
</feature>
<proteinExistence type="inferred from homology"/>
<feature type="compositionally biased region" description="Basic and acidic residues" evidence="8">
    <location>
        <begin position="1"/>
        <end position="13"/>
    </location>
</feature>
<evidence type="ECO:0000256" key="2">
    <source>
        <dbReference type="ARBA" id="ARBA00009063"/>
    </source>
</evidence>
<dbReference type="GO" id="GO:0006886">
    <property type="term" value="P:intracellular protein transport"/>
    <property type="evidence" value="ECO:0007669"/>
    <property type="project" value="InterPro"/>
</dbReference>
<dbReference type="SMART" id="SM00503">
    <property type="entry name" value="SynN"/>
    <property type="match status" value="1"/>
</dbReference>
<evidence type="ECO:0000313" key="12">
    <source>
        <dbReference type="Proteomes" id="UP001151518"/>
    </source>
</evidence>
<dbReference type="GO" id="GO:0005886">
    <property type="term" value="C:plasma membrane"/>
    <property type="evidence" value="ECO:0007669"/>
    <property type="project" value="TreeGrafter"/>
</dbReference>
<dbReference type="EMBL" id="JANBTW010000015">
    <property type="protein sequence ID" value="KAJ2679014.1"/>
    <property type="molecule type" value="Genomic_DNA"/>
</dbReference>
<dbReference type="Gene3D" id="1.20.58.70">
    <property type="match status" value="1"/>
</dbReference>
<dbReference type="AlphaFoldDB" id="A0A9W8KZ23"/>
<feature type="coiled-coil region" evidence="7">
    <location>
        <begin position="299"/>
        <end position="347"/>
    </location>
</feature>
<comment type="similarity">
    <text evidence="2 6">Belongs to the syntaxin family.</text>
</comment>
<dbReference type="PANTHER" id="PTHR19957:SF307">
    <property type="entry name" value="PROTEIN SSO1-RELATED"/>
    <property type="match status" value="1"/>
</dbReference>
<dbReference type="GO" id="GO:0006906">
    <property type="term" value="P:vesicle fusion"/>
    <property type="evidence" value="ECO:0007669"/>
    <property type="project" value="TreeGrafter"/>
</dbReference>
<comment type="caution">
    <text evidence="11">The sequence shown here is derived from an EMBL/GenBank/DDBJ whole genome shotgun (WGS) entry which is preliminary data.</text>
</comment>
<evidence type="ECO:0000256" key="5">
    <source>
        <dbReference type="ARBA" id="ARBA00023136"/>
    </source>
</evidence>
<feature type="compositionally biased region" description="Polar residues" evidence="8">
    <location>
        <begin position="17"/>
        <end position="60"/>
    </location>
</feature>
<dbReference type="InterPro" id="IPR010989">
    <property type="entry name" value="SNARE"/>
</dbReference>
<dbReference type="GO" id="GO:0006887">
    <property type="term" value="P:exocytosis"/>
    <property type="evidence" value="ECO:0007669"/>
    <property type="project" value="TreeGrafter"/>
</dbReference>
<dbReference type="SUPFAM" id="SSF47661">
    <property type="entry name" value="t-snare proteins"/>
    <property type="match status" value="1"/>
</dbReference>
<dbReference type="InterPro" id="IPR045242">
    <property type="entry name" value="Syntaxin"/>
</dbReference>
<dbReference type="CDD" id="cd15849">
    <property type="entry name" value="SNARE_Sso1"/>
    <property type="match status" value="1"/>
</dbReference>
<dbReference type="PROSITE" id="PS00914">
    <property type="entry name" value="SYNTAXIN"/>
    <property type="match status" value="1"/>
</dbReference>
<gene>
    <name evidence="11" type="ORF">GGI25_001786</name>
</gene>
<dbReference type="GO" id="GO:0048278">
    <property type="term" value="P:vesicle docking"/>
    <property type="evidence" value="ECO:0007669"/>
    <property type="project" value="TreeGrafter"/>
</dbReference>
<evidence type="ECO:0000256" key="1">
    <source>
        <dbReference type="ARBA" id="ARBA00004211"/>
    </source>
</evidence>
<evidence type="ECO:0000256" key="3">
    <source>
        <dbReference type="ARBA" id="ARBA00022692"/>
    </source>
</evidence>
<evidence type="ECO:0000256" key="4">
    <source>
        <dbReference type="ARBA" id="ARBA00022989"/>
    </source>
</evidence>
<reference evidence="11" key="1">
    <citation type="submission" date="2022-07" db="EMBL/GenBank/DDBJ databases">
        <title>Phylogenomic reconstructions and comparative analyses of Kickxellomycotina fungi.</title>
        <authorList>
            <person name="Reynolds N.K."/>
            <person name="Stajich J.E."/>
            <person name="Barry K."/>
            <person name="Grigoriev I.V."/>
            <person name="Crous P."/>
            <person name="Smith M.E."/>
        </authorList>
    </citation>
    <scope>NUCLEOTIDE SEQUENCE</scope>
    <source>
        <strain evidence="11">NRRL 3115</strain>
    </source>
</reference>